<evidence type="ECO:0000313" key="3">
    <source>
        <dbReference type="EMBL" id="KMP08547.1"/>
    </source>
</evidence>
<gene>
    <name evidence="3" type="ORF">CIRG_08229</name>
</gene>
<accession>A0A0J7BEI1</accession>
<feature type="chain" id="PRO_5005286281" evidence="2">
    <location>
        <begin position="20"/>
        <end position="380"/>
    </location>
</feature>
<feature type="signal peptide" evidence="2">
    <location>
        <begin position="1"/>
        <end position="19"/>
    </location>
</feature>
<dbReference type="STRING" id="404692.A0A0J7BEI1"/>
<evidence type="ECO:0000256" key="1">
    <source>
        <dbReference type="SAM" id="MobiDB-lite"/>
    </source>
</evidence>
<feature type="region of interest" description="Disordered" evidence="1">
    <location>
        <begin position="352"/>
        <end position="380"/>
    </location>
</feature>
<dbReference type="AlphaFoldDB" id="A0A0J7BEI1"/>
<reference evidence="4" key="1">
    <citation type="journal article" date="2010" name="Genome Res.">
        <title>Population genomic sequencing of Coccidioides fungi reveals recent hybridization and transposon control.</title>
        <authorList>
            <person name="Neafsey D.E."/>
            <person name="Barker B.M."/>
            <person name="Sharpton T.J."/>
            <person name="Stajich J.E."/>
            <person name="Park D.J."/>
            <person name="Whiston E."/>
            <person name="Hung C.-Y."/>
            <person name="McMahan C."/>
            <person name="White J."/>
            <person name="Sykes S."/>
            <person name="Heiman D."/>
            <person name="Young S."/>
            <person name="Zeng Q."/>
            <person name="Abouelleil A."/>
            <person name="Aftuck L."/>
            <person name="Bessette D."/>
            <person name="Brown A."/>
            <person name="FitzGerald M."/>
            <person name="Lui A."/>
            <person name="Macdonald J.P."/>
            <person name="Priest M."/>
            <person name="Orbach M.J."/>
            <person name="Galgiani J.N."/>
            <person name="Kirkland T.N."/>
            <person name="Cole G.T."/>
            <person name="Birren B.W."/>
            <person name="Henn M.R."/>
            <person name="Taylor J.W."/>
            <person name="Rounsley S.D."/>
        </authorList>
    </citation>
    <scope>NUCLEOTIDE SEQUENCE [LARGE SCALE GENOMIC DNA]</scope>
    <source>
        <strain evidence="4">RMSCC 2394</strain>
    </source>
</reference>
<feature type="region of interest" description="Disordered" evidence="1">
    <location>
        <begin position="65"/>
        <end position="127"/>
    </location>
</feature>
<evidence type="ECO:0000256" key="2">
    <source>
        <dbReference type="SAM" id="SignalP"/>
    </source>
</evidence>
<organism evidence="3 4">
    <name type="scientific">Coccidioides immitis RMSCC 2394</name>
    <dbReference type="NCBI Taxonomy" id="404692"/>
    <lineage>
        <taxon>Eukaryota</taxon>
        <taxon>Fungi</taxon>
        <taxon>Dikarya</taxon>
        <taxon>Ascomycota</taxon>
        <taxon>Pezizomycotina</taxon>
        <taxon>Eurotiomycetes</taxon>
        <taxon>Eurotiomycetidae</taxon>
        <taxon>Onygenales</taxon>
        <taxon>Onygenaceae</taxon>
        <taxon>Coccidioides</taxon>
    </lineage>
</organism>
<dbReference type="EMBL" id="DS028098">
    <property type="protein sequence ID" value="KMP08547.1"/>
    <property type="molecule type" value="Genomic_DNA"/>
</dbReference>
<protein>
    <submittedName>
        <fullName evidence="3">Uncharacterized protein</fullName>
    </submittedName>
</protein>
<evidence type="ECO:0000313" key="4">
    <source>
        <dbReference type="Proteomes" id="UP000054565"/>
    </source>
</evidence>
<name>A0A0J7BEI1_COCIT</name>
<sequence length="380" mass="42139">MRLSPSKLLLLVAFPLFKASVVPHDIPIRQPTGLQTLDNDHVPQSHKIRGLSRNSLAGTFQTAHGILKNSRAPPIRPPSRGPSPGRGGKPQNEPSVQHPPEPKAPNSPGATIGDRIPEPGTLRPPPSDVGDWNYFLKSGTNSQKWLDAIFKSKQADFTPISWERGYKRVDHAPISWVPDAEVQAITKLESGPGYMLMNYKSEGAPTIAFNNIFHKDKGAIVALVNFKSQDVSAPAVRLKWSDLMWQSWKETAGDKANSLRWVVQDNIVNAHTESIMIQAHGKVGFPPNKNIGKFWYHGADDSMKESFLALAGTDNVRGVFRIAANYRNELDNAWVKNIYTIKSGPHIIVELGRGPRPAKRSDIQGKHIRHSSWKKQPITI</sequence>
<keyword evidence="2" id="KW-0732">Signal</keyword>
<proteinExistence type="predicted"/>
<dbReference type="Proteomes" id="UP000054565">
    <property type="component" value="Unassembled WGS sequence"/>
</dbReference>